<protein>
    <recommendedName>
        <fullName evidence="1">Helicase/UvrB N-terminal domain-containing protein</fullName>
    </recommendedName>
</protein>
<evidence type="ECO:0000313" key="3">
    <source>
        <dbReference type="Proteomes" id="UP000240258"/>
    </source>
</evidence>
<evidence type="ECO:0000259" key="1">
    <source>
        <dbReference type="Pfam" id="PF04851"/>
    </source>
</evidence>
<proteinExistence type="predicted"/>
<accession>A0ABM6TYS4</accession>
<dbReference type="Gene3D" id="3.40.50.300">
    <property type="entry name" value="P-loop containing nucleotide triphosphate hydrolases"/>
    <property type="match status" value="1"/>
</dbReference>
<dbReference type="Proteomes" id="UP000240258">
    <property type="component" value="Chromosome"/>
</dbReference>
<sequence>MNFVSGQSDEVKEILDEFTELYERNSFELTLQWLREYEKRYKKSEYGEIFDNQEKRSDEVIEPIKFQIPALYELSKTREEGYKKAMIVVGTGLGKTYLAVFDSMNFKRVLFIAHRDEILRGARNSFESVYRDSRSYGYFNALEKEGKKDIVFANISTLSKRNT</sequence>
<dbReference type="InterPro" id="IPR027417">
    <property type="entry name" value="P-loop_NTPase"/>
</dbReference>
<gene>
    <name evidence="2" type="ORF">C4N19_11145</name>
</gene>
<dbReference type="InterPro" id="IPR006935">
    <property type="entry name" value="Helicase/UvrB_N"/>
</dbReference>
<name>A0ABM6TYS4_FUSMR</name>
<dbReference type="Pfam" id="PF04851">
    <property type="entry name" value="ResIII"/>
    <property type="match status" value="1"/>
</dbReference>
<reference evidence="3" key="1">
    <citation type="journal article" date="2018" name="MSphere">
        <title>Fusobacterium Genomics Using MinION and Illumina Sequencing Enables Genome Completion and Correction.</title>
        <authorList>
            <person name="Todd S.M."/>
            <person name="Settlage R.E."/>
            <person name="Lahmers K.K."/>
            <person name="Slade D.J."/>
        </authorList>
    </citation>
    <scope>NUCLEOTIDE SEQUENCE [LARGE SCALE GENOMIC DNA]</scope>
    <source>
        <strain evidence="3">ATCC 9817</strain>
    </source>
</reference>
<organism evidence="2 3">
    <name type="scientific">Fusobacterium mortiferum ATCC 9817</name>
    <dbReference type="NCBI Taxonomy" id="469616"/>
    <lineage>
        <taxon>Bacteria</taxon>
        <taxon>Fusobacteriati</taxon>
        <taxon>Fusobacteriota</taxon>
        <taxon>Fusobacteriia</taxon>
        <taxon>Fusobacteriales</taxon>
        <taxon>Fusobacteriaceae</taxon>
        <taxon>Fusobacterium</taxon>
    </lineage>
</organism>
<dbReference type="EMBL" id="CP028102">
    <property type="protein sequence ID" value="AVQ19613.1"/>
    <property type="molecule type" value="Genomic_DNA"/>
</dbReference>
<keyword evidence="3" id="KW-1185">Reference proteome</keyword>
<feature type="domain" description="Helicase/UvrB N-terminal" evidence="1">
    <location>
        <begin position="62"/>
        <end position="162"/>
    </location>
</feature>
<dbReference type="SUPFAM" id="SSF52540">
    <property type="entry name" value="P-loop containing nucleoside triphosphate hydrolases"/>
    <property type="match status" value="1"/>
</dbReference>
<evidence type="ECO:0000313" key="2">
    <source>
        <dbReference type="EMBL" id="AVQ19613.1"/>
    </source>
</evidence>